<organism evidence="2 3">
    <name type="scientific">Methylocella silvestris</name>
    <dbReference type="NCBI Taxonomy" id="199596"/>
    <lineage>
        <taxon>Bacteria</taxon>
        <taxon>Pseudomonadati</taxon>
        <taxon>Pseudomonadota</taxon>
        <taxon>Alphaproteobacteria</taxon>
        <taxon>Hyphomicrobiales</taxon>
        <taxon>Beijerinckiaceae</taxon>
        <taxon>Methylocella</taxon>
    </lineage>
</organism>
<dbReference type="Proteomes" id="UP000236286">
    <property type="component" value="Unassembled WGS sequence"/>
</dbReference>
<protein>
    <submittedName>
        <fullName evidence="2">Uncharacterized protein</fullName>
    </submittedName>
</protein>
<name>A0A2J7TEY5_METSI</name>
<gene>
    <name evidence="2" type="ORF">CR492_14395</name>
</gene>
<keyword evidence="1" id="KW-0732">Signal</keyword>
<accession>A0A2J7TEY5</accession>
<sequence length="349" mass="38125">MGLAPQAKVQRCFWRCFWRLALCAFAGSNGLGAALAQTATSDARSDAQDARIDAVLATPGETALSSDANLFATAPGLEQQVRAPRFTFNLLTPVFFNSNAQASADGGTRSVEISPLGQLSWAAPAPDLPIRFSANLRVESERLTGVPEADRDFLAGGFRAQYVDANADHSFSPYLAYAPRVDFQPLFSQEIATRHDVNVGFNTRINFGADFQRLSPNGASGDAVWALGLTAFMQRRFREPAPASAAIFLIPSMSYIISEQWSFSFGVQFIGRQFDDINGFTRRDFNVEPIATLGFALPSYLLGDNETARWFGRPRLDFQASLERNASNLSTASFTQVTAGVTLQTGWRF</sequence>
<evidence type="ECO:0000256" key="1">
    <source>
        <dbReference type="SAM" id="SignalP"/>
    </source>
</evidence>
<evidence type="ECO:0000313" key="2">
    <source>
        <dbReference type="EMBL" id="PNG25334.1"/>
    </source>
</evidence>
<proteinExistence type="predicted"/>
<comment type="caution">
    <text evidence="2">The sequence shown here is derived from an EMBL/GenBank/DDBJ whole genome shotgun (WGS) entry which is preliminary data.</text>
</comment>
<evidence type="ECO:0000313" key="3">
    <source>
        <dbReference type="Proteomes" id="UP000236286"/>
    </source>
</evidence>
<reference evidence="2 3" key="1">
    <citation type="submission" date="2017-10" db="EMBL/GenBank/DDBJ databases">
        <title>Genome announcement of Methylocella silvestris TVC from permafrost.</title>
        <authorList>
            <person name="Wang J."/>
            <person name="Geng K."/>
            <person name="Ul-Haque F."/>
            <person name="Crombie A.T."/>
            <person name="Street L.E."/>
            <person name="Wookey P.A."/>
            <person name="Murrell J.C."/>
            <person name="Pratscher J."/>
        </authorList>
    </citation>
    <scope>NUCLEOTIDE SEQUENCE [LARGE SCALE GENOMIC DNA]</scope>
    <source>
        <strain evidence="2 3">TVC</strain>
    </source>
</reference>
<feature type="signal peptide" evidence="1">
    <location>
        <begin position="1"/>
        <end position="33"/>
    </location>
</feature>
<feature type="chain" id="PRO_5014347444" evidence="1">
    <location>
        <begin position="34"/>
        <end position="349"/>
    </location>
</feature>
<dbReference type="OrthoDB" id="8433736at2"/>
<dbReference type="EMBL" id="PDZR01000017">
    <property type="protein sequence ID" value="PNG25334.1"/>
    <property type="molecule type" value="Genomic_DNA"/>
</dbReference>
<dbReference type="AlphaFoldDB" id="A0A2J7TEY5"/>